<evidence type="ECO:0000313" key="1">
    <source>
        <dbReference type="EMBL" id="SHF70739.1"/>
    </source>
</evidence>
<evidence type="ECO:0000313" key="2">
    <source>
        <dbReference type="Proteomes" id="UP000184196"/>
    </source>
</evidence>
<dbReference type="RefSeq" id="WP_073167603.1">
    <property type="nucleotide sequence ID" value="NZ_FQUW01000056.1"/>
</dbReference>
<sequence>MYYLEDSDQEILESPVGQEWKEEARRYWEKHLPKMSAELKAQRKFEESLDRAVVNALRTRSRVYLDLVEQPHVKNEPDFLKRAGLRHMCDLMAQEFAKKEFIYLPPEKEDD</sequence>
<gene>
    <name evidence="1" type="ORF">SAMN02745218_02925</name>
</gene>
<keyword evidence="2" id="KW-1185">Reference proteome</keyword>
<reference evidence="2" key="1">
    <citation type="submission" date="2016-11" db="EMBL/GenBank/DDBJ databases">
        <authorList>
            <person name="Varghese N."/>
            <person name="Submissions S."/>
        </authorList>
    </citation>
    <scope>NUCLEOTIDE SEQUENCE [LARGE SCALE GENOMIC DNA]</scope>
    <source>
        <strain evidence="2">DSM 11792</strain>
    </source>
</reference>
<proteinExistence type="predicted"/>
<dbReference type="Proteomes" id="UP000184196">
    <property type="component" value="Unassembled WGS sequence"/>
</dbReference>
<dbReference type="EMBL" id="FQUW01000056">
    <property type="protein sequence ID" value="SHF70739.1"/>
    <property type="molecule type" value="Genomic_DNA"/>
</dbReference>
<organism evidence="1 2">
    <name type="scientific">Desulfofundulus australicus DSM 11792</name>
    <dbReference type="NCBI Taxonomy" id="1121425"/>
    <lineage>
        <taxon>Bacteria</taxon>
        <taxon>Bacillati</taxon>
        <taxon>Bacillota</taxon>
        <taxon>Clostridia</taxon>
        <taxon>Eubacteriales</taxon>
        <taxon>Peptococcaceae</taxon>
        <taxon>Desulfofundulus</taxon>
    </lineage>
</organism>
<name>A0A1M5DUX4_9FIRM</name>
<protein>
    <submittedName>
        <fullName evidence="1">Uncharacterized protein</fullName>
    </submittedName>
</protein>
<dbReference type="AlphaFoldDB" id="A0A1M5DUX4"/>
<accession>A0A1M5DUX4</accession>